<reference evidence="1 2" key="1">
    <citation type="submission" date="2018-12" db="EMBL/GenBank/DDBJ databases">
        <authorList>
            <consortium name="Pathogen Informatics"/>
        </authorList>
    </citation>
    <scope>NUCLEOTIDE SEQUENCE [LARGE SCALE GENOMIC DNA]</scope>
    <source>
        <strain evidence="1 2">NCTC13193</strain>
    </source>
</reference>
<sequence length="40" mass="4705">MSKTYYKLNVVKITCVQPLESTRKTRLNADSGRNMQRPYL</sequence>
<dbReference type="Proteomes" id="UP000270487">
    <property type="component" value="Chromosome"/>
</dbReference>
<protein>
    <submittedName>
        <fullName evidence="1">Uncharacterized protein</fullName>
    </submittedName>
</protein>
<dbReference type="AlphaFoldDB" id="A0A3S4Y3I5"/>
<evidence type="ECO:0000313" key="1">
    <source>
        <dbReference type="EMBL" id="VEI68484.1"/>
    </source>
</evidence>
<organism evidence="1 2">
    <name type="scientific">Serratia fonticola</name>
    <dbReference type="NCBI Taxonomy" id="47917"/>
    <lineage>
        <taxon>Bacteria</taxon>
        <taxon>Pseudomonadati</taxon>
        <taxon>Pseudomonadota</taxon>
        <taxon>Gammaproteobacteria</taxon>
        <taxon>Enterobacterales</taxon>
        <taxon>Yersiniaceae</taxon>
        <taxon>Serratia</taxon>
    </lineage>
</organism>
<dbReference type="EMBL" id="LR134492">
    <property type="protein sequence ID" value="VEI68484.1"/>
    <property type="molecule type" value="Genomic_DNA"/>
</dbReference>
<evidence type="ECO:0000313" key="2">
    <source>
        <dbReference type="Proteomes" id="UP000270487"/>
    </source>
</evidence>
<proteinExistence type="predicted"/>
<accession>A0A3S4Y3I5</accession>
<gene>
    <name evidence="1" type="ORF">NCTC13193_02333</name>
</gene>
<name>A0A3S4Y3I5_SERFO</name>